<sequence length="79" mass="8424">MPVASWQRRANNKQEQALMSDFLAAVGLLFVLEGLLYGGFPSLAKRLARDASEAPEGMLRIAGIAALAIGVGIVWLVRG</sequence>
<organism evidence="2 3">
    <name type="scientific">Brucella ceti str. Cudo</name>
    <dbReference type="NCBI Taxonomy" id="595497"/>
    <lineage>
        <taxon>Bacteria</taxon>
        <taxon>Pseudomonadati</taxon>
        <taxon>Pseudomonadota</taxon>
        <taxon>Alphaproteobacteria</taxon>
        <taxon>Hyphomicrobiales</taxon>
        <taxon>Brucellaceae</taxon>
        <taxon>Brucella/Ochrobactrum group</taxon>
        <taxon>Brucella</taxon>
    </lineage>
</organism>
<evidence type="ECO:0008006" key="4">
    <source>
        <dbReference type="Google" id="ProtNLM"/>
    </source>
</evidence>
<dbReference type="Pfam" id="PF09838">
    <property type="entry name" value="DUF2065"/>
    <property type="match status" value="1"/>
</dbReference>
<dbReference type="EMBL" id="ACJD01000003">
    <property type="protein sequence ID" value="EEH14897.1"/>
    <property type="molecule type" value="Genomic_DNA"/>
</dbReference>
<evidence type="ECO:0000256" key="1">
    <source>
        <dbReference type="SAM" id="Phobius"/>
    </source>
</evidence>
<dbReference type="Proteomes" id="UP000003678">
    <property type="component" value="Unassembled WGS sequence"/>
</dbReference>
<gene>
    <name evidence="2" type="ORF">BCETI_3000690</name>
</gene>
<accession>C0G5G3</accession>
<name>C0G5G3_9HYPH</name>
<reference evidence="2 3" key="1">
    <citation type="submission" date="2009-03" db="EMBL/GenBank/DDBJ databases">
        <authorList>
            <person name="Setubal J.C."/>
            <person name="Boyle S."/>
            <person name="Crasta O.R."/>
            <person name="Gillespie J.J."/>
            <person name="Kenyon R.W."/>
            <person name="Lu J."/>
            <person name="Mane S."/>
            <person name="Nagrani S."/>
            <person name="Shallom J.M."/>
            <person name="Shallom S."/>
            <person name="Shukla M."/>
            <person name="Snyder E.E."/>
            <person name="Sobral B.W."/>
            <person name="Wattam A.R."/>
            <person name="Will R."/>
            <person name="Williams K."/>
            <person name="Yoo H."/>
            <person name="Bruce D.H."/>
            <person name="Detter C."/>
            <person name="Munk C."/>
            <person name="Brettin T.S."/>
            <person name="Ficht T."/>
        </authorList>
    </citation>
    <scope>NUCLEOTIDE SEQUENCE [LARGE SCALE GENOMIC DNA]</scope>
    <source>
        <strain evidence="2 3">Cudo</strain>
    </source>
</reference>
<evidence type="ECO:0000313" key="2">
    <source>
        <dbReference type="EMBL" id="EEH14897.1"/>
    </source>
</evidence>
<protein>
    <recommendedName>
        <fullName evidence="4">DUF2065 domain-containing protein</fullName>
    </recommendedName>
</protein>
<proteinExistence type="predicted"/>
<feature type="transmembrane region" description="Helical" evidence="1">
    <location>
        <begin position="58"/>
        <end position="77"/>
    </location>
</feature>
<dbReference type="InterPro" id="IPR019201">
    <property type="entry name" value="DUF2065"/>
</dbReference>
<keyword evidence="1" id="KW-1133">Transmembrane helix</keyword>
<keyword evidence="1" id="KW-0472">Membrane</keyword>
<evidence type="ECO:0000313" key="3">
    <source>
        <dbReference type="Proteomes" id="UP000003678"/>
    </source>
</evidence>
<dbReference type="AlphaFoldDB" id="C0G5G3"/>
<keyword evidence="1" id="KW-0812">Transmembrane</keyword>
<comment type="caution">
    <text evidence="2">The sequence shown here is derived from an EMBL/GenBank/DDBJ whole genome shotgun (WGS) entry which is preliminary data.</text>
</comment>
<feature type="transmembrane region" description="Helical" evidence="1">
    <location>
        <begin position="21"/>
        <end position="38"/>
    </location>
</feature>